<dbReference type="InterPro" id="IPR052408">
    <property type="entry name" value="Exonuclease_MUT-7-like"/>
</dbReference>
<proteinExistence type="predicted"/>
<dbReference type="Gene3D" id="3.30.420.10">
    <property type="entry name" value="Ribonuclease H-like superfamily/Ribonuclease H"/>
    <property type="match status" value="1"/>
</dbReference>
<dbReference type="AlphaFoldDB" id="A0A8S3D5G1"/>
<comment type="caution">
    <text evidence="1">The sequence shown here is derived from an EMBL/GenBank/DDBJ whole genome shotgun (WGS) entry which is preliminary data.</text>
</comment>
<dbReference type="EMBL" id="CAJOBH010199684">
    <property type="protein sequence ID" value="CAF4984106.1"/>
    <property type="molecule type" value="Genomic_DNA"/>
</dbReference>
<evidence type="ECO:0000313" key="2">
    <source>
        <dbReference type="Proteomes" id="UP000681967"/>
    </source>
</evidence>
<feature type="non-terminal residue" evidence="1">
    <location>
        <position position="1"/>
    </location>
</feature>
<dbReference type="Proteomes" id="UP000681967">
    <property type="component" value="Unassembled WGS sequence"/>
</dbReference>
<dbReference type="PANTHER" id="PTHR47765">
    <property type="entry name" value="3'-5' EXONUCLEASE DOMAIN-CONTAINING PROTEIN"/>
    <property type="match status" value="1"/>
</dbReference>
<dbReference type="SUPFAM" id="SSF53098">
    <property type="entry name" value="Ribonuclease H-like"/>
    <property type="match status" value="1"/>
</dbReference>
<reference evidence="1" key="1">
    <citation type="submission" date="2021-02" db="EMBL/GenBank/DDBJ databases">
        <authorList>
            <person name="Nowell W R."/>
        </authorList>
    </citation>
    <scope>NUCLEOTIDE SEQUENCE</scope>
</reference>
<name>A0A8S3D5G1_9BILA</name>
<dbReference type="InterPro" id="IPR012337">
    <property type="entry name" value="RNaseH-like_sf"/>
</dbReference>
<dbReference type="GO" id="GO:0003676">
    <property type="term" value="F:nucleic acid binding"/>
    <property type="evidence" value="ECO:0007669"/>
    <property type="project" value="InterPro"/>
</dbReference>
<accession>A0A8S3D5G1</accession>
<dbReference type="InterPro" id="IPR036397">
    <property type="entry name" value="RNaseH_sf"/>
</dbReference>
<organism evidence="1 2">
    <name type="scientific">Rotaria magnacalcarata</name>
    <dbReference type="NCBI Taxonomy" id="392030"/>
    <lineage>
        <taxon>Eukaryota</taxon>
        <taxon>Metazoa</taxon>
        <taxon>Spiralia</taxon>
        <taxon>Gnathifera</taxon>
        <taxon>Rotifera</taxon>
        <taxon>Eurotatoria</taxon>
        <taxon>Bdelloidea</taxon>
        <taxon>Philodinida</taxon>
        <taxon>Philodinidae</taxon>
        <taxon>Rotaria</taxon>
    </lineage>
</organism>
<evidence type="ECO:0008006" key="3">
    <source>
        <dbReference type="Google" id="ProtNLM"/>
    </source>
</evidence>
<protein>
    <recommendedName>
        <fullName evidence="3">3'-5' exonuclease domain-containing protein</fullName>
    </recommendedName>
</protein>
<dbReference type="PANTHER" id="PTHR47765:SF2">
    <property type="entry name" value="EXONUCLEASE MUT-7 HOMOLOG"/>
    <property type="match status" value="1"/>
</dbReference>
<evidence type="ECO:0000313" key="1">
    <source>
        <dbReference type="EMBL" id="CAF4984106.1"/>
    </source>
</evidence>
<gene>
    <name evidence="1" type="ORF">BYL167_LOCUS54972</name>
</gene>
<sequence length="224" mass="26714">QHRRTLSYLINVKYFENIEEKTMSDEAWNELIEEIILGNNDLSDYFIELLVDKDDIVAVRYWIAWLNRPEYTLPPWVQRYIRSKPNNRSTTVAVDKSPKQTASIEYYKIPFEEIQIVFVDSMPGYERLLDRLFNGNNSQEELILGFDCEWKPIFNNTSTSKQRLSIVQIAFPNEIFLLDVLHFFHTCDTENIQKRLANRLFDDDHVTILCKFKLFLKIEFSKEK</sequence>